<protein>
    <recommendedName>
        <fullName evidence="3">histidine kinase</fullName>
        <ecNumber evidence="3">2.7.13.3</ecNumber>
    </recommendedName>
</protein>
<dbReference type="GO" id="GO:0016301">
    <property type="term" value="F:kinase activity"/>
    <property type="evidence" value="ECO:0007669"/>
    <property type="project" value="UniProtKB-KW"/>
</dbReference>
<dbReference type="Pfam" id="PF12860">
    <property type="entry name" value="PAS_7"/>
    <property type="match status" value="1"/>
</dbReference>
<sequence>MITPRGRPLSRYISGVVGAVLFPCLLIIGLLGHQWVTEAQGRLEDRTAAFAARVLADVDTFLTSQIAMLQALATSPALDAGDVRQFDRQARHLAALQNIDVILRDRNDQQVVNTRLPFGTPLSRNSLPTDAVVLKTRLPAVSDFVRGPLTGNPLVVVSVPVLRNGEVVYFLNASIPVDVIGDLLKKAGIVAPYSGSVTDRRGIIIARSLNTETTAGKPLPGFGDVTGSEGTWSGRNPLGVAVFATFKRSTLSGWLISIGIESAALQEPLNASLRVIIPIILALVYVALALAAIVRRQILEAHRSLVAAARAVGDGRETAGVTTAVREVTEIGATLAAASVKLRQQADDLQAANRDLESRVAARTRELAEQQALLSATLDNMDQGLILVDRDRRAKVVSQRAVALLDLDPDMVRDQPTSDEIIAYQIRKGEFALASDAMRAVISAEGIDGRRTHVYERTRPNGRVLEIRTVPLPDGSAVRTYTDITARKEIEQALEESRQRAERALAQAEAASLAKGEFLATMSHEIRTPLHGALGHADLLLREGGLSERQRHHAERIQCAGQALLTVVNDVLDFSKIEAGQIDLDPQPFAPEALIEEAVGIVRSAADAKHLSLAVRIDPTGPGRVVGDPDRLRQVLLNLLNNAIKFTAAGGVTLTLSAEPRPARACRIRVCVSDTGIGIAPEKRARLFQRFSQVDGSIRREYGGTGLGLAISRRLIEAMGGQIGVESLPGEGSTFWFEVVLPRAVGGREDPAGADGGQAAPLRPARVLLADDNAINQDIARAMLEAAGHAVDVVGDGEEAIQAVRAGRYDLVLMDVQMAGVDGLTATRRIRALDHPAARLPIIAMTANVLPQQVAQFLTAGMDGHLGKPFRRQDLLAVVAHWSRAGRPEVPGAFPVADPWNGPVLDRTVYEEMLGAAGREAMLGLLVRLAADLRSRFGPSNGRERLAADAHATASAAGQLGFTRLSDLCRDLEQACATQRDLAVLLTRVSALRDEVLTEIAQLSAAA</sequence>
<keyword evidence="13" id="KW-0175">Coiled coil</keyword>
<keyword evidence="17" id="KW-0808">Transferase</keyword>
<dbReference type="InterPro" id="IPR035965">
    <property type="entry name" value="PAS-like_dom_sf"/>
</dbReference>
<dbReference type="InterPro" id="IPR004358">
    <property type="entry name" value="Sig_transdc_His_kin-like_C"/>
</dbReference>
<comment type="subcellular location">
    <subcellularLocation>
        <location evidence="2">Cell membrane</location>
        <topology evidence="2">Multi-pass membrane protein</topology>
    </subcellularLocation>
</comment>
<evidence type="ECO:0000313" key="17">
    <source>
        <dbReference type="EMBL" id="GJE00124.1"/>
    </source>
</evidence>
<dbReference type="CDD" id="cd00082">
    <property type="entry name" value="HisKA"/>
    <property type="match status" value="1"/>
</dbReference>
<reference evidence="17" key="1">
    <citation type="journal article" date="2021" name="Front. Microbiol.">
        <title>Comprehensive Comparative Genomics and Phenotyping of Methylobacterium Species.</title>
        <authorList>
            <person name="Alessa O."/>
            <person name="Ogura Y."/>
            <person name="Fujitani Y."/>
            <person name="Takami H."/>
            <person name="Hayashi T."/>
            <person name="Sahin N."/>
            <person name="Tani A."/>
        </authorList>
    </citation>
    <scope>NUCLEOTIDE SEQUENCE</scope>
    <source>
        <strain evidence="17">DSM 17168</strain>
    </source>
</reference>
<feature type="domain" description="Histidine kinase" evidence="15">
    <location>
        <begin position="521"/>
        <end position="743"/>
    </location>
</feature>
<dbReference type="SMART" id="SM00388">
    <property type="entry name" value="HisKA"/>
    <property type="match status" value="1"/>
</dbReference>
<dbReference type="InterPro" id="IPR008207">
    <property type="entry name" value="Sig_transdc_His_kin_Hpt_dom"/>
</dbReference>
<organism evidence="17 18">
    <name type="scientific">Methylobacterium isbiliense</name>
    <dbReference type="NCBI Taxonomy" id="315478"/>
    <lineage>
        <taxon>Bacteria</taxon>
        <taxon>Pseudomonadati</taxon>
        <taxon>Pseudomonadota</taxon>
        <taxon>Alphaproteobacteria</taxon>
        <taxon>Hyphomicrobiales</taxon>
        <taxon>Methylobacteriaceae</taxon>
        <taxon>Methylobacterium</taxon>
    </lineage>
</organism>
<keyword evidence="9 14" id="KW-1133">Transmembrane helix</keyword>
<dbReference type="InterPro" id="IPR036097">
    <property type="entry name" value="HisK_dim/P_sf"/>
</dbReference>
<dbReference type="Gene3D" id="3.30.565.10">
    <property type="entry name" value="Histidine kinase-like ATPase, C-terminal domain"/>
    <property type="match status" value="1"/>
</dbReference>
<dbReference type="SUPFAM" id="SSF55785">
    <property type="entry name" value="PYP-like sensor domain (PAS domain)"/>
    <property type="match status" value="1"/>
</dbReference>
<dbReference type="PANTHER" id="PTHR45339:SF1">
    <property type="entry name" value="HYBRID SIGNAL TRANSDUCTION HISTIDINE KINASE J"/>
    <property type="match status" value="1"/>
</dbReference>
<comment type="caution">
    <text evidence="17">The sequence shown here is derived from an EMBL/GenBank/DDBJ whole genome shotgun (WGS) entry which is preliminary data.</text>
</comment>
<dbReference type="InterPro" id="IPR005467">
    <property type="entry name" value="His_kinase_dom"/>
</dbReference>
<dbReference type="EC" id="2.7.13.3" evidence="3"/>
<dbReference type="PROSITE" id="PS50110">
    <property type="entry name" value="RESPONSE_REGULATORY"/>
    <property type="match status" value="1"/>
</dbReference>
<evidence type="ECO:0000256" key="8">
    <source>
        <dbReference type="ARBA" id="ARBA00022840"/>
    </source>
</evidence>
<keyword evidence="7" id="KW-0547">Nucleotide-binding</keyword>
<dbReference type="SUPFAM" id="SSF47226">
    <property type="entry name" value="Histidine-containing phosphotransfer domain, HPT domain"/>
    <property type="match status" value="1"/>
</dbReference>
<dbReference type="SMART" id="SM00448">
    <property type="entry name" value="REC"/>
    <property type="match status" value="1"/>
</dbReference>
<keyword evidence="5 12" id="KW-0597">Phosphoprotein</keyword>
<dbReference type="PRINTS" id="PR00344">
    <property type="entry name" value="BCTRLSENSOR"/>
</dbReference>
<dbReference type="Gene3D" id="1.20.120.160">
    <property type="entry name" value="HPT domain"/>
    <property type="match status" value="1"/>
</dbReference>
<dbReference type="Pfam" id="PF01627">
    <property type="entry name" value="Hpt"/>
    <property type="match status" value="1"/>
</dbReference>
<dbReference type="EMBL" id="BPQQ01000022">
    <property type="protein sequence ID" value="GJE00124.1"/>
    <property type="molecule type" value="Genomic_DNA"/>
</dbReference>
<dbReference type="InterPro" id="IPR001789">
    <property type="entry name" value="Sig_transdc_resp-reg_receiver"/>
</dbReference>
<dbReference type="InterPro" id="IPR003594">
    <property type="entry name" value="HATPase_dom"/>
</dbReference>
<reference evidence="17" key="2">
    <citation type="submission" date="2021-08" db="EMBL/GenBank/DDBJ databases">
        <authorList>
            <person name="Tani A."/>
            <person name="Ola A."/>
            <person name="Ogura Y."/>
            <person name="Katsura K."/>
            <person name="Hayashi T."/>
        </authorList>
    </citation>
    <scope>NUCLEOTIDE SEQUENCE</scope>
    <source>
        <strain evidence="17">DSM 17168</strain>
    </source>
</reference>
<evidence type="ECO:0000256" key="2">
    <source>
        <dbReference type="ARBA" id="ARBA00004651"/>
    </source>
</evidence>
<dbReference type="PANTHER" id="PTHR45339">
    <property type="entry name" value="HYBRID SIGNAL TRANSDUCTION HISTIDINE KINASE J"/>
    <property type="match status" value="1"/>
</dbReference>
<dbReference type="PROSITE" id="PS50109">
    <property type="entry name" value="HIS_KIN"/>
    <property type="match status" value="1"/>
</dbReference>
<dbReference type="SUPFAM" id="SSF47384">
    <property type="entry name" value="Homodimeric domain of signal transducing histidine kinase"/>
    <property type="match status" value="1"/>
</dbReference>
<keyword evidence="10" id="KW-0902">Two-component regulatory system</keyword>
<keyword evidence="6 14" id="KW-0812">Transmembrane</keyword>
<evidence type="ECO:0000256" key="3">
    <source>
        <dbReference type="ARBA" id="ARBA00012438"/>
    </source>
</evidence>
<evidence type="ECO:0000259" key="16">
    <source>
        <dbReference type="PROSITE" id="PS50110"/>
    </source>
</evidence>
<evidence type="ECO:0000256" key="11">
    <source>
        <dbReference type="ARBA" id="ARBA00023136"/>
    </source>
</evidence>
<proteinExistence type="predicted"/>
<gene>
    <name evidence="17" type="primary">rcsC_14</name>
    <name evidence="17" type="ORF">GMJLKIPL_2042</name>
</gene>
<name>A0ABQ4SC72_9HYPH</name>
<dbReference type="SMART" id="SM00387">
    <property type="entry name" value="HATPase_c"/>
    <property type="match status" value="1"/>
</dbReference>
<dbReference type="RefSeq" id="WP_238235006.1">
    <property type="nucleotide sequence ID" value="NZ_BPQQ01000022.1"/>
</dbReference>
<dbReference type="CDD" id="cd16922">
    <property type="entry name" value="HATPase_EvgS-ArcB-TorS-like"/>
    <property type="match status" value="1"/>
</dbReference>
<dbReference type="SUPFAM" id="SSF52172">
    <property type="entry name" value="CheY-like"/>
    <property type="match status" value="1"/>
</dbReference>
<keyword evidence="18" id="KW-1185">Reference proteome</keyword>
<dbReference type="Gene3D" id="1.10.287.130">
    <property type="match status" value="1"/>
</dbReference>
<keyword evidence="17" id="KW-0418">Kinase</keyword>
<dbReference type="CDD" id="cd17546">
    <property type="entry name" value="REC_hyHK_CKI1_RcsC-like"/>
    <property type="match status" value="1"/>
</dbReference>
<evidence type="ECO:0000256" key="6">
    <source>
        <dbReference type="ARBA" id="ARBA00022692"/>
    </source>
</evidence>
<feature type="domain" description="Response regulatory" evidence="16">
    <location>
        <begin position="766"/>
        <end position="883"/>
    </location>
</feature>
<comment type="catalytic activity">
    <reaction evidence="1">
        <text>ATP + protein L-histidine = ADP + protein N-phospho-L-histidine.</text>
        <dbReference type="EC" id="2.7.13.3"/>
    </reaction>
</comment>
<dbReference type="InterPro" id="IPR003661">
    <property type="entry name" value="HisK_dim/P_dom"/>
</dbReference>
<feature type="coiled-coil region" evidence="13">
    <location>
        <begin position="487"/>
        <end position="514"/>
    </location>
</feature>
<evidence type="ECO:0000256" key="13">
    <source>
        <dbReference type="SAM" id="Coils"/>
    </source>
</evidence>
<dbReference type="Pfam" id="PF00072">
    <property type="entry name" value="Response_reg"/>
    <property type="match status" value="1"/>
</dbReference>
<evidence type="ECO:0000256" key="14">
    <source>
        <dbReference type="SAM" id="Phobius"/>
    </source>
</evidence>
<evidence type="ECO:0000256" key="10">
    <source>
        <dbReference type="ARBA" id="ARBA00023012"/>
    </source>
</evidence>
<evidence type="ECO:0000256" key="4">
    <source>
        <dbReference type="ARBA" id="ARBA00022475"/>
    </source>
</evidence>
<keyword evidence="8" id="KW-0067">ATP-binding</keyword>
<dbReference type="InterPro" id="IPR036641">
    <property type="entry name" value="HPT_dom_sf"/>
</dbReference>
<feature type="transmembrane region" description="Helical" evidence="14">
    <location>
        <begin position="12"/>
        <end position="36"/>
    </location>
</feature>
<dbReference type="Proteomes" id="UP001055153">
    <property type="component" value="Unassembled WGS sequence"/>
</dbReference>
<feature type="transmembrane region" description="Helical" evidence="14">
    <location>
        <begin position="275"/>
        <end position="294"/>
    </location>
</feature>
<dbReference type="Pfam" id="PF02518">
    <property type="entry name" value="HATPase_c"/>
    <property type="match status" value="1"/>
</dbReference>
<evidence type="ECO:0000259" key="15">
    <source>
        <dbReference type="PROSITE" id="PS50109"/>
    </source>
</evidence>
<evidence type="ECO:0000256" key="1">
    <source>
        <dbReference type="ARBA" id="ARBA00000085"/>
    </source>
</evidence>
<dbReference type="InterPro" id="IPR036890">
    <property type="entry name" value="HATPase_C_sf"/>
</dbReference>
<keyword evidence="4" id="KW-1003">Cell membrane</keyword>
<dbReference type="SUPFAM" id="SSF55874">
    <property type="entry name" value="ATPase domain of HSP90 chaperone/DNA topoisomerase II/histidine kinase"/>
    <property type="match status" value="1"/>
</dbReference>
<dbReference type="InterPro" id="IPR011006">
    <property type="entry name" value="CheY-like_superfamily"/>
</dbReference>
<accession>A0ABQ4SC72</accession>
<dbReference type="Gene3D" id="3.40.50.2300">
    <property type="match status" value="1"/>
</dbReference>
<evidence type="ECO:0000256" key="12">
    <source>
        <dbReference type="PROSITE-ProRule" id="PRU00169"/>
    </source>
</evidence>
<evidence type="ECO:0000256" key="5">
    <source>
        <dbReference type="ARBA" id="ARBA00022553"/>
    </source>
</evidence>
<feature type="coiled-coil region" evidence="13">
    <location>
        <begin position="335"/>
        <end position="366"/>
    </location>
</feature>
<evidence type="ECO:0000313" key="18">
    <source>
        <dbReference type="Proteomes" id="UP001055153"/>
    </source>
</evidence>
<keyword evidence="11 14" id="KW-0472">Membrane</keyword>
<dbReference type="Gene3D" id="3.30.450.20">
    <property type="entry name" value="PAS domain"/>
    <property type="match status" value="1"/>
</dbReference>
<feature type="modified residue" description="4-aspartylphosphate" evidence="12">
    <location>
        <position position="815"/>
    </location>
</feature>
<evidence type="ECO:0000256" key="9">
    <source>
        <dbReference type="ARBA" id="ARBA00022989"/>
    </source>
</evidence>
<dbReference type="Pfam" id="PF00512">
    <property type="entry name" value="HisKA"/>
    <property type="match status" value="1"/>
</dbReference>
<evidence type="ECO:0000256" key="7">
    <source>
        <dbReference type="ARBA" id="ARBA00022741"/>
    </source>
</evidence>